<evidence type="ECO:0000313" key="2">
    <source>
        <dbReference type="EMBL" id="WAJ69561.1"/>
    </source>
</evidence>
<accession>A0ABY7AK85</accession>
<name>A0ABY7AK85_9ALTE</name>
<dbReference type="NCBIfam" id="NF038109">
    <property type="entry name" value="tapY2_fam"/>
    <property type="match status" value="1"/>
</dbReference>
<dbReference type="RefSeq" id="WP_268073834.1">
    <property type="nucleotide sequence ID" value="NZ_CP109965.1"/>
</dbReference>
<reference evidence="2" key="1">
    <citation type="submission" date="2022-10" db="EMBL/GenBank/DDBJ databases">
        <title>Catenovulum adriacola sp. nov. isolated in the Harbour of Susak.</title>
        <authorList>
            <person name="Schoch T."/>
            <person name="Reich S.J."/>
            <person name="Stoeferle S."/>
            <person name="Flaiz M."/>
            <person name="Kazda M."/>
            <person name="Riedel C.U."/>
            <person name="Duerre P."/>
        </authorList>
    </citation>
    <scope>NUCLEOTIDE SEQUENCE</scope>
    <source>
        <strain evidence="2">TS8</strain>
    </source>
</reference>
<protein>
    <submittedName>
        <fullName evidence="2">TapY2 family type IVa secretion system protein</fullName>
    </submittedName>
</protein>
<proteinExistence type="predicted"/>
<dbReference type="Proteomes" id="UP001163726">
    <property type="component" value="Chromosome"/>
</dbReference>
<evidence type="ECO:0000256" key="1">
    <source>
        <dbReference type="SAM" id="SignalP"/>
    </source>
</evidence>
<sequence length="99" mass="11403">MKKILTKLTIICSLLYTQIALSQEFKCFVELSNNKSEIRLVKLQEDKKAKDAERELLLHGVYAADGQRKINVLNVYECVPYAENFTSNQAKQLEQKNPL</sequence>
<keyword evidence="3" id="KW-1185">Reference proteome</keyword>
<gene>
    <name evidence="2" type="ORF">OLW01_10350</name>
</gene>
<dbReference type="EMBL" id="CP109965">
    <property type="protein sequence ID" value="WAJ69561.1"/>
    <property type="molecule type" value="Genomic_DNA"/>
</dbReference>
<feature type="signal peptide" evidence="1">
    <location>
        <begin position="1"/>
        <end position="22"/>
    </location>
</feature>
<evidence type="ECO:0000313" key="3">
    <source>
        <dbReference type="Proteomes" id="UP001163726"/>
    </source>
</evidence>
<dbReference type="InterPro" id="IPR049848">
    <property type="entry name" value="TapY2-like"/>
</dbReference>
<organism evidence="2 3">
    <name type="scientific">Catenovulum adriaticum</name>
    <dbReference type="NCBI Taxonomy" id="2984846"/>
    <lineage>
        <taxon>Bacteria</taxon>
        <taxon>Pseudomonadati</taxon>
        <taxon>Pseudomonadota</taxon>
        <taxon>Gammaproteobacteria</taxon>
        <taxon>Alteromonadales</taxon>
        <taxon>Alteromonadaceae</taxon>
        <taxon>Catenovulum</taxon>
    </lineage>
</organism>
<keyword evidence="1" id="KW-0732">Signal</keyword>
<feature type="chain" id="PRO_5045818882" evidence="1">
    <location>
        <begin position="23"/>
        <end position="99"/>
    </location>
</feature>